<dbReference type="PANTHER" id="PTHR12603:SF36">
    <property type="entry name" value="RNA BINDING (RRM_RBD_RNP MOTIFS) FAMILY PROTEIN"/>
    <property type="match status" value="1"/>
</dbReference>
<dbReference type="GO" id="GO:0004842">
    <property type="term" value="F:ubiquitin-protein transferase activity"/>
    <property type="evidence" value="ECO:0007669"/>
    <property type="project" value="InterPro"/>
</dbReference>
<feature type="domain" description="RRM" evidence="3">
    <location>
        <begin position="209"/>
        <end position="302"/>
    </location>
</feature>
<feature type="compositionally biased region" description="Basic and acidic residues" evidence="2">
    <location>
        <begin position="646"/>
        <end position="665"/>
    </location>
</feature>
<dbReference type="SMART" id="SM00361">
    <property type="entry name" value="RRM_1"/>
    <property type="match status" value="1"/>
</dbReference>
<dbReference type="FunFam" id="3.30.70.330:FF:000161">
    <property type="entry name" value="RNA binding (RRM/RBD/RNP motifs) family protein"/>
    <property type="match status" value="1"/>
</dbReference>
<dbReference type="AlphaFoldDB" id="A0A6A4LT37"/>
<dbReference type="GO" id="GO:0016567">
    <property type="term" value="P:protein ubiquitination"/>
    <property type="evidence" value="ECO:0007669"/>
    <property type="project" value="TreeGrafter"/>
</dbReference>
<dbReference type="PANTHER" id="PTHR12603">
    <property type="entry name" value="CCR4-NOT TRANSCRIPTION COMPLEX RELATED"/>
    <property type="match status" value="1"/>
</dbReference>
<dbReference type="Pfam" id="PF14570">
    <property type="entry name" value="zf-RING_4"/>
    <property type="match status" value="1"/>
</dbReference>
<reference evidence="4 5" key="1">
    <citation type="journal article" date="2019" name="Genome Biol. Evol.">
        <title>The Rhododendron genome and chromosomal organization provide insight into shared whole-genome duplications across the heath family (Ericaceae).</title>
        <authorList>
            <person name="Soza V.L."/>
            <person name="Lindsley D."/>
            <person name="Waalkes A."/>
            <person name="Ramage E."/>
            <person name="Patwardhan R.P."/>
            <person name="Burton J.N."/>
            <person name="Adey A."/>
            <person name="Kumar A."/>
            <person name="Qiu R."/>
            <person name="Shendure J."/>
            <person name="Hall B."/>
        </authorList>
    </citation>
    <scope>NUCLEOTIDE SEQUENCE [LARGE SCALE GENOMIC DNA]</scope>
    <source>
        <strain evidence="4">RSF 1966-606</strain>
    </source>
</reference>
<feature type="region of interest" description="Disordered" evidence="2">
    <location>
        <begin position="350"/>
        <end position="443"/>
    </location>
</feature>
<dbReference type="Gene3D" id="3.30.40.10">
    <property type="entry name" value="Zinc/RING finger domain, C3HC4 (zinc finger)"/>
    <property type="match status" value="1"/>
</dbReference>
<dbReference type="SUPFAM" id="SSF54928">
    <property type="entry name" value="RNA-binding domain, RBD"/>
    <property type="match status" value="1"/>
</dbReference>
<feature type="region of interest" description="Disordered" evidence="2">
    <location>
        <begin position="849"/>
        <end position="870"/>
    </location>
</feature>
<dbReference type="Gene3D" id="3.30.70.330">
    <property type="match status" value="1"/>
</dbReference>
<dbReference type="InterPro" id="IPR034261">
    <property type="entry name" value="CNOT4_RRM"/>
</dbReference>
<dbReference type="InterPro" id="IPR003954">
    <property type="entry name" value="RRM_euk-type"/>
</dbReference>
<evidence type="ECO:0000256" key="2">
    <source>
        <dbReference type="SAM" id="MobiDB-lite"/>
    </source>
</evidence>
<dbReference type="Proteomes" id="UP000428333">
    <property type="component" value="Linkage Group LG04"/>
</dbReference>
<name>A0A6A4LT37_9ERIC</name>
<dbReference type="Pfam" id="PF00076">
    <property type="entry name" value="RRM_1"/>
    <property type="match status" value="1"/>
</dbReference>
<dbReference type="InterPro" id="IPR012677">
    <property type="entry name" value="Nucleotide-bd_a/b_plait_sf"/>
</dbReference>
<accession>A0A6A4LT37</accession>
<dbReference type="OrthoDB" id="1923159at2759"/>
<dbReference type="EMBL" id="QEFC01000982">
    <property type="protein sequence ID" value="KAE9461190.1"/>
    <property type="molecule type" value="Genomic_DNA"/>
</dbReference>
<dbReference type="InterPro" id="IPR035979">
    <property type="entry name" value="RBD_domain_sf"/>
</dbReference>
<dbReference type="InterPro" id="IPR039780">
    <property type="entry name" value="Mot2"/>
</dbReference>
<sequence>MVRNGGMPHVSTVGVSGRAQNSIATIASGRNEERGPPFLPHGIEFAHVNKQDRLRALLALKRTRVDQSRIGFEAATTSNSQKLDKTRVHSCPTHLTSIRGWELRLYGLEYGRVRVRGPTANGYTSNGIILICIWCWHQIMDMAEKNETEGRCPACRAPYNKEKIVGTAAKCERLVAEMNMDRKTKLQKPRSKTSDGRKQLSNVRVIRRNLAYIVGLPLNLADEDVRSGLPLLLQRREYFSQYGKVLKVSISRTAAGTIQQFANNTCSVYITYSKEEEAVRCIQSVHGFVLDGRSLRACFGTTKYCHAWLRNLPCSNPDCLYLHEIGSQEDSFTKDEIVSEYTRGRVQQITGATNNMQRRSGDVLPPPAEEYHINSSATSGKSLSKSASNNPASSISDSPPNSSSGRSVALPGATFWGMRASTNQPPSGTLPCSNGPSYQKHETSNGSIAFSTAAGGTIQVPPSNVDVGKKHILKEECRTAASEAPATPGNPATTTVDVQLQSPQLLEDKDRCISAASNNTNSFDLSGQSFGFGADKDLNISSNGNIQSACSDMVSLRIGRRLGDEHSADTTPNSSLSETTLINSPQKNQVLQQNQHLRGPSTSIALGKALFSTDDIFVTREQSDFKLDSLTREHSDWSSDSQTQVGKRDSQVASPEVKEDFRSFEDQGCKDSEIVTSTSYLPNLSNSFHVSRQSSLYSSQQNEPYGSVMFNKDPQIVDNRVDKGLLLRSSDVPKVPNGYSEDMISKYIGSDTTVGHSFSLPSEVKKKVVGRFGSEASGADHNVAADMGESSIISNMLSMDFDAWDESLTSPQNLVKLLGDNNRREASIKLSSSWKVQNSSQSRFSFARQEESKNGVSDIGPSLNNNGRVPKDRVLGLELPDKSKFNTDQLGDFNGFSTFNNEEPDKFAGSYSYFSSNKLSGELSLPSVDISVIFVSRGPVSAPPGFTGPNRAPPPGFSSPQRTEPTFDATSWNTFVDASSLRNQYEAPPTGNSGSGGDIEFMDPAILAVGKGRLPSGLNNAATLDMRSNYSSQLSSAFENGARLQLLMQRSISPIQNQRFTNFEDGFAPHSDAYRIPSRIMEQPQASSPSPLSHLNLQQSSGAIMSNGQWDGWNEVHSGNAMGMAELLRNERLGFNTYTSYEDSKFRMPNSGDIYNRTYGM</sequence>
<keyword evidence="5" id="KW-1185">Reference proteome</keyword>
<gene>
    <name evidence="4" type="ORF">C3L33_06907</name>
</gene>
<comment type="caution">
    <text evidence="4">The sequence shown here is derived from an EMBL/GenBank/DDBJ whole genome shotgun (WGS) entry which is preliminary data.</text>
</comment>
<protein>
    <recommendedName>
        <fullName evidence="3">RRM domain-containing protein</fullName>
    </recommendedName>
</protein>
<feature type="compositionally biased region" description="Low complexity" evidence="2">
    <location>
        <begin position="375"/>
        <end position="409"/>
    </location>
</feature>
<feature type="compositionally biased region" description="Polar residues" evidence="2">
    <location>
        <begin position="420"/>
        <end position="437"/>
    </location>
</feature>
<keyword evidence="1" id="KW-0694">RNA-binding</keyword>
<feature type="region of interest" description="Disordered" evidence="2">
    <location>
        <begin position="629"/>
        <end position="665"/>
    </location>
</feature>
<evidence type="ECO:0000313" key="4">
    <source>
        <dbReference type="EMBL" id="KAE9461190.1"/>
    </source>
</evidence>
<dbReference type="InterPro" id="IPR000504">
    <property type="entry name" value="RRM_dom"/>
</dbReference>
<organism evidence="4 5">
    <name type="scientific">Rhododendron williamsianum</name>
    <dbReference type="NCBI Taxonomy" id="262921"/>
    <lineage>
        <taxon>Eukaryota</taxon>
        <taxon>Viridiplantae</taxon>
        <taxon>Streptophyta</taxon>
        <taxon>Embryophyta</taxon>
        <taxon>Tracheophyta</taxon>
        <taxon>Spermatophyta</taxon>
        <taxon>Magnoliopsida</taxon>
        <taxon>eudicotyledons</taxon>
        <taxon>Gunneridae</taxon>
        <taxon>Pentapetalae</taxon>
        <taxon>asterids</taxon>
        <taxon>Ericales</taxon>
        <taxon>Ericaceae</taxon>
        <taxon>Ericoideae</taxon>
        <taxon>Rhodoreae</taxon>
        <taxon>Rhododendron</taxon>
    </lineage>
</organism>
<proteinExistence type="predicted"/>
<evidence type="ECO:0000313" key="5">
    <source>
        <dbReference type="Proteomes" id="UP000428333"/>
    </source>
</evidence>
<evidence type="ECO:0000256" key="1">
    <source>
        <dbReference type="PROSITE-ProRule" id="PRU00176"/>
    </source>
</evidence>
<feature type="non-terminal residue" evidence="4">
    <location>
        <position position="1"/>
    </location>
</feature>
<evidence type="ECO:0000259" key="3">
    <source>
        <dbReference type="PROSITE" id="PS50102"/>
    </source>
</evidence>
<dbReference type="CDD" id="cd12438">
    <property type="entry name" value="RRM_CNOT4"/>
    <property type="match status" value="1"/>
</dbReference>
<dbReference type="PROSITE" id="PS50102">
    <property type="entry name" value="RRM"/>
    <property type="match status" value="1"/>
</dbReference>
<dbReference type="InterPro" id="IPR013083">
    <property type="entry name" value="Znf_RING/FYVE/PHD"/>
</dbReference>
<dbReference type="GO" id="GO:0030014">
    <property type="term" value="C:CCR4-NOT complex"/>
    <property type="evidence" value="ECO:0007669"/>
    <property type="project" value="InterPro"/>
</dbReference>
<dbReference type="GO" id="GO:0003723">
    <property type="term" value="F:RNA binding"/>
    <property type="evidence" value="ECO:0007669"/>
    <property type="project" value="UniProtKB-UniRule"/>
</dbReference>